<organism evidence="2 3">
    <name type="scientific">Streptomyces paromomycinus</name>
    <name type="common">Streptomyces rimosus subsp. paromomycinus</name>
    <dbReference type="NCBI Taxonomy" id="92743"/>
    <lineage>
        <taxon>Bacteria</taxon>
        <taxon>Bacillati</taxon>
        <taxon>Actinomycetota</taxon>
        <taxon>Actinomycetes</taxon>
        <taxon>Kitasatosporales</taxon>
        <taxon>Streptomycetaceae</taxon>
        <taxon>Streptomyces</taxon>
    </lineage>
</organism>
<feature type="domain" description="HTH cro/C1-type" evidence="1">
    <location>
        <begin position="1"/>
        <end position="44"/>
    </location>
</feature>
<dbReference type="Gene3D" id="1.10.260.40">
    <property type="entry name" value="lambda repressor-like DNA-binding domains"/>
    <property type="match status" value="1"/>
</dbReference>
<accession>A0A401WGK2</accession>
<dbReference type="CDD" id="cd00093">
    <property type="entry name" value="HTH_XRE"/>
    <property type="match status" value="1"/>
</dbReference>
<name>A0A401WGK2_STREY</name>
<dbReference type="InterPro" id="IPR001387">
    <property type="entry name" value="Cro/C1-type_HTH"/>
</dbReference>
<dbReference type="AlphaFoldDB" id="A0A401WGK2"/>
<evidence type="ECO:0000313" key="2">
    <source>
        <dbReference type="EMBL" id="GCD48437.1"/>
    </source>
</evidence>
<gene>
    <name evidence="2" type="ORF">GKJPGBOP_08235</name>
</gene>
<dbReference type="EMBL" id="BHZD01000001">
    <property type="protein sequence ID" value="GCD48437.1"/>
    <property type="molecule type" value="Genomic_DNA"/>
</dbReference>
<dbReference type="GO" id="GO:0003677">
    <property type="term" value="F:DNA binding"/>
    <property type="evidence" value="ECO:0007669"/>
    <property type="project" value="InterPro"/>
</dbReference>
<protein>
    <recommendedName>
        <fullName evidence="1">HTH cro/C1-type domain-containing protein</fullName>
    </recommendedName>
</protein>
<evidence type="ECO:0000313" key="3">
    <source>
        <dbReference type="Proteomes" id="UP000286746"/>
    </source>
</evidence>
<proteinExistence type="predicted"/>
<dbReference type="SUPFAM" id="SSF47413">
    <property type="entry name" value="lambda repressor-like DNA-binding domains"/>
    <property type="match status" value="1"/>
</dbReference>
<sequence>MRELARAVRVTERAVQHWEAGTHVPAGRAFGRLLRALGCDAQDLFVRQRGTETLEELRRDAGLSAAEACRAIARKRGGAAFSPERRKLRELERGQVVRSREWETPEGAGRLVRLLAQVYGVPERVITDAWRRTRPAGAVPLLPERAAREASPAAAQAWEALNSRQRTYLTCIFQQDQEAEEDQRHRRLLGGTGRKAVEWRRMDLALYAPPEFVGHTRIQSRLRQEGVHDPGAGSSVAALERRGLVVTYRDRVYVQGLGEVRRTRVELTRRGRAVARRALGVVREKGPPPPLMSQWLWRILVRVALAGSAGVDGSLAGRGPHFLAVGRSPDGRSPARGFIELRHPDGAEHGPYRWFVTESGMRHIRDHLDAYRELYPDVDADRIGLSHEETSAGPQRA</sequence>
<dbReference type="InterPro" id="IPR010982">
    <property type="entry name" value="Lambda_DNA-bd_dom_sf"/>
</dbReference>
<reference evidence="2 3" key="1">
    <citation type="submission" date="2018-11" db="EMBL/GenBank/DDBJ databases">
        <title>Whole genome sequence of Streptomyces paromomycinus NBRC 15454(T).</title>
        <authorList>
            <person name="Komaki H."/>
            <person name="Tamura T."/>
        </authorList>
    </citation>
    <scope>NUCLEOTIDE SEQUENCE [LARGE SCALE GENOMIC DNA]</scope>
    <source>
        <strain evidence="2 3">NBRC 15454</strain>
    </source>
</reference>
<dbReference type="PROSITE" id="PS50943">
    <property type="entry name" value="HTH_CROC1"/>
    <property type="match status" value="1"/>
</dbReference>
<keyword evidence="3" id="KW-1185">Reference proteome</keyword>
<comment type="caution">
    <text evidence="2">The sequence shown here is derived from an EMBL/GenBank/DDBJ whole genome shotgun (WGS) entry which is preliminary data.</text>
</comment>
<dbReference type="Proteomes" id="UP000286746">
    <property type="component" value="Unassembled WGS sequence"/>
</dbReference>
<evidence type="ECO:0000259" key="1">
    <source>
        <dbReference type="PROSITE" id="PS50943"/>
    </source>
</evidence>